<accession>A0A9X3RRH1</accession>
<reference evidence="1" key="1">
    <citation type="submission" date="2022-02" db="EMBL/GenBank/DDBJ databases">
        <title>Corynebacterium sp. from urogenital microbiome.</title>
        <authorList>
            <person name="Cappelli E.A."/>
            <person name="Ribeiro T.G."/>
            <person name="Peixe L."/>
        </authorList>
    </citation>
    <scope>NUCLEOTIDE SEQUENCE</scope>
    <source>
        <strain evidence="1">C8Ua_181</strain>
    </source>
</reference>
<protein>
    <submittedName>
        <fullName evidence="1">Uncharacterized protein</fullName>
    </submittedName>
</protein>
<sequence length="72" mass="7108">MTFKTTLSTAVGVIAAIAIPITGGVGVAYAVNTVPADAIAQSLPSGDLENHLKTLVAAASHADALHGLAEVN</sequence>
<dbReference type="AlphaFoldDB" id="A0A9X3RRH1"/>
<dbReference type="EMBL" id="JAKMUU010000001">
    <property type="protein sequence ID" value="MCZ9306365.1"/>
    <property type="molecule type" value="Genomic_DNA"/>
</dbReference>
<name>A0A9X3RRH1_9CORY</name>
<evidence type="ECO:0000313" key="1">
    <source>
        <dbReference type="EMBL" id="MCZ9306365.1"/>
    </source>
</evidence>
<evidence type="ECO:0000313" key="3">
    <source>
        <dbReference type="Proteomes" id="UP001146430"/>
    </source>
</evidence>
<dbReference type="RefSeq" id="WP_269945578.1">
    <property type="nucleotide sequence ID" value="NZ_JAKMUU010000001.1"/>
</dbReference>
<organism evidence="1 3">
    <name type="scientific">Corynebacterium curieae</name>
    <dbReference type="NCBI Taxonomy" id="2913500"/>
    <lineage>
        <taxon>Bacteria</taxon>
        <taxon>Bacillati</taxon>
        <taxon>Actinomycetota</taxon>
        <taxon>Actinomycetes</taxon>
        <taxon>Mycobacteriales</taxon>
        <taxon>Corynebacteriaceae</taxon>
        <taxon>Corynebacterium</taxon>
    </lineage>
</organism>
<comment type="caution">
    <text evidence="1">The sequence shown here is derived from an EMBL/GenBank/DDBJ whole genome shotgun (WGS) entry which is preliminary data.</text>
</comment>
<proteinExistence type="predicted"/>
<dbReference type="EMBL" id="JAVBID010000001">
    <property type="protein sequence ID" value="MDV2423130.1"/>
    <property type="molecule type" value="Genomic_DNA"/>
</dbReference>
<dbReference type="Proteomes" id="UP001146430">
    <property type="component" value="Unassembled WGS sequence"/>
</dbReference>
<gene>
    <name evidence="1" type="ORF">L8V01_02530</name>
    <name evidence="2" type="ORF">RAE13_01685</name>
</gene>
<keyword evidence="4" id="KW-1185">Reference proteome</keyword>
<evidence type="ECO:0000313" key="4">
    <source>
        <dbReference type="Proteomes" id="UP001185631"/>
    </source>
</evidence>
<evidence type="ECO:0000313" key="2">
    <source>
        <dbReference type="EMBL" id="MDV2423130.1"/>
    </source>
</evidence>
<reference evidence="2 4" key="2">
    <citation type="submission" date="2023-08" db="EMBL/GenBank/DDBJ databases">
        <title>Genomic characterization of the C. tuberculostearicum species complex, a ubiquitous member of the human skin microbiome.</title>
        <authorList>
            <person name="Ahmed N."/>
            <person name="Deming C."/>
            <person name="Conlan S."/>
            <person name="Segre J."/>
        </authorList>
    </citation>
    <scope>NUCLEOTIDE SEQUENCE [LARGE SCALE GENOMIC DNA]</scope>
    <source>
        <strain evidence="2 4">CTNIH19</strain>
    </source>
</reference>
<dbReference type="Proteomes" id="UP001185631">
    <property type="component" value="Unassembled WGS sequence"/>
</dbReference>